<dbReference type="OrthoDB" id="5944358at2"/>
<feature type="transmembrane region" description="Helical" evidence="1">
    <location>
        <begin position="128"/>
        <end position="151"/>
    </location>
</feature>
<accession>A0A369UJE4</accession>
<dbReference type="EMBL" id="QQAH01000013">
    <property type="protein sequence ID" value="RDD80874.1"/>
    <property type="molecule type" value="Genomic_DNA"/>
</dbReference>
<feature type="transmembrane region" description="Helical" evidence="1">
    <location>
        <begin position="163"/>
        <end position="184"/>
    </location>
</feature>
<evidence type="ECO:0000313" key="3">
    <source>
        <dbReference type="Proteomes" id="UP000253782"/>
    </source>
</evidence>
<feature type="transmembrane region" description="Helical" evidence="1">
    <location>
        <begin position="196"/>
        <end position="215"/>
    </location>
</feature>
<evidence type="ECO:0000313" key="2">
    <source>
        <dbReference type="EMBL" id="RDD80874.1"/>
    </source>
</evidence>
<feature type="transmembrane region" description="Helical" evidence="1">
    <location>
        <begin position="62"/>
        <end position="84"/>
    </location>
</feature>
<feature type="transmembrane region" description="Helical" evidence="1">
    <location>
        <begin position="105"/>
        <end position="122"/>
    </location>
</feature>
<gene>
    <name evidence="2" type="ORF">DVJ77_14250</name>
</gene>
<reference evidence="2 3" key="1">
    <citation type="submission" date="2018-07" db="EMBL/GenBank/DDBJ databases">
        <title>Dyella tabacisoli L4-6T, whole genome shotgun sequence.</title>
        <authorList>
            <person name="Zhou X.-K."/>
            <person name="Li W.-J."/>
            <person name="Duan Y.-Q."/>
        </authorList>
    </citation>
    <scope>NUCLEOTIDE SEQUENCE [LARGE SCALE GENOMIC DNA]</scope>
    <source>
        <strain evidence="2 3">L4-6</strain>
    </source>
</reference>
<keyword evidence="3" id="KW-1185">Reference proteome</keyword>
<feature type="transmembrane region" description="Helical" evidence="1">
    <location>
        <begin position="31"/>
        <end position="56"/>
    </location>
</feature>
<name>A0A369UJE4_9GAMM</name>
<sequence>MEQSQKIQAGATATVQAATSEPRLRWYGADLLEVLALSGYGIWILLGLMLGLGIYSEGRGQALVPLALGCGFVSAGLLVACLRLPILPDWHGWQLGRGSRPTRKAMLAFAAFLPMLAVAGLVRGSNDFWATRVAGAALLASSVVSLIYTASEHRRLGLSNSPTTAWWFSHALSACYVGGLWLWLCVAAQDESVNRISSASWVMSLLVLAVLLALVESLRSQTSRNHGESGPYARWLVALLVYGWPSLALLWSYIEGDSVWLATSAALSCGLGKILELRQYDAASAGRS</sequence>
<comment type="caution">
    <text evidence="2">The sequence shown here is derived from an EMBL/GenBank/DDBJ whole genome shotgun (WGS) entry which is preliminary data.</text>
</comment>
<keyword evidence="1" id="KW-0472">Membrane</keyword>
<feature type="transmembrane region" description="Helical" evidence="1">
    <location>
        <begin position="235"/>
        <end position="254"/>
    </location>
</feature>
<dbReference type="Proteomes" id="UP000253782">
    <property type="component" value="Unassembled WGS sequence"/>
</dbReference>
<dbReference type="AlphaFoldDB" id="A0A369UJE4"/>
<evidence type="ECO:0000256" key="1">
    <source>
        <dbReference type="SAM" id="Phobius"/>
    </source>
</evidence>
<keyword evidence="1" id="KW-1133">Transmembrane helix</keyword>
<keyword evidence="1" id="KW-0812">Transmembrane</keyword>
<organism evidence="2 3">
    <name type="scientific">Dyella tabacisoli</name>
    <dbReference type="NCBI Taxonomy" id="2282381"/>
    <lineage>
        <taxon>Bacteria</taxon>
        <taxon>Pseudomonadati</taxon>
        <taxon>Pseudomonadota</taxon>
        <taxon>Gammaproteobacteria</taxon>
        <taxon>Lysobacterales</taxon>
        <taxon>Rhodanobacteraceae</taxon>
        <taxon>Dyella</taxon>
    </lineage>
</organism>
<dbReference type="RefSeq" id="WP_114846180.1">
    <property type="nucleotide sequence ID" value="NZ_JBHSPE010000008.1"/>
</dbReference>
<protein>
    <submittedName>
        <fullName evidence="2">Uncharacterized protein</fullName>
    </submittedName>
</protein>
<proteinExistence type="predicted"/>